<evidence type="ECO:0000313" key="4">
    <source>
        <dbReference type="Proteomes" id="UP000697998"/>
    </source>
</evidence>
<feature type="compositionally biased region" description="Polar residues" evidence="1">
    <location>
        <begin position="72"/>
        <end position="82"/>
    </location>
</feature>
<keyword evidence="2" id="KW-0472">Membrane</keyword>
<proteinExistence type="predicted"/>
<reference evidence="3 4" key="1">
    <citation type="submission" date="2020-10" db="EMBL/GenBank/DDBJ databases">
        <title>Connecting structure to function with the recovery of over 1000 high-quality activated sludge metagenome-assembled genomes encoding full-length rRNA genes using long-read sequencing.</title>
        <authorList>
            <person name="Singleton C.M."/>
            <person name="Petriglieri F."/>
            <person name="Kristensen J.M."/>
            <person name="Kirkegaard R.H."/>
            <person name="Michaelsen T.Y."/>
            <person name="Andersen M.H."/>
            <person name="Karst S.M."/>
            <person name="Dueholm M.S."/>
            <person name="Nielsen P.H."/>
            <person name="Albertsen M."/>
        </authorList>
    </citation>
    <scope>NUCLEOTIDE SEQUENCE [LARGE SCALE GENOMIC DNA]</scope>
    <source>
        <strain evidence="3">EsbW_18-Q3-R4-48_BATAC.285</strain>
    </source>
</reference>
<accession>A0A935PXM9</accession>
<evidence type="ECO:0000256" key="2">
    <source>
        <dbReference type="SAM" id="Phobius"/>
    </source>
</evidence>
<dbReference type="Pfam" id="PF03597">
    <property type="entry name" value="FixS"/>
    <property type="match status" value="1"/>
</dbReference>
<name>A0A935PXM9_9PROT</name>
<dbReference type="Proteomes" id="UP000697998">
    <property type="component" value="Unassembled WGS sequence"/>
</dbReference>
<dbReference type="PANTHER" id="PTHR41532">
    <property type="entry name" value="FIXS PROTEIN"/>
    <property type="match status" value="1"/>
</dbReference>
<feature type="compositionally biased region" description="Low complexity" evidence="1">
    <location>
        <begin position="50"/>
        <end position="63"/>
    </location>
</feature>
<comment type="caution">
    <text evidence="3">The sequence shown here is derived from an EMBL/GenBank/DDBJ whole genome shotgun (WGS) entry which is preliminary data.</text>
</comment>
<feature type="transmembrane region" description="Helical" evidence="2">
    <location>
        <begin position="6"/>
        <end position="26"/>
    </location>
</feature>
<keyword evidence="2" id="KW-0812">Transmembrane</keyword>
<dbReference type="PANTHER" id="PTHR41532:SF1">
    <property type="entry name" value="FIXS PROTEIN"/>
    <property type="match status" value="1"/>
</dbReference>
<keyword evidence="2" id="KW-1133">Transmembrane helix</keyword>
<sequence>METLYLLIPISVVLVFLIGIAFWWSLRSGQFDDLEGPAYRILMDDDRSSPPTATTDAVTPAEPGSDSERSGARSSASNLHDS</sequence>
<evidence type="ECO:0000313" key="3">
    <source>
        <dbReference type="EMBL" id="MBK7674162.1"/>
    </source>
</evidence>
<dbReference type="InterPro" id="IPR004714">
    <property type="entry name" value="Cyt_oxidase_maturation_cbb3"/>
</dbReference>
<organism evidence="3 4">
    <name type="scientific">Candidatus Accumulibacter proximus</name>
    <dbReference type="NCBI Taxonomy" id="2954385"/>
    <lineage>
        <taxon>Bacteria</taxon>
        <taxon>Pseudomonadati</taxon>
        <taxon>Pseudomonadota</taxon>
        <taxon>Betaproteobacteria</taxon>
        <taxon>Candidatus Accumulibacter</taxon>
    </lineage>
</organism>
<protein>
    <submittedName>
        <fullName evidence="3">Cbb3-type cytochrome oxidase assembly protein CcoS</fullName>
    </submittedName>
</protein>
<dbReference type="AlphaFoldDB" id="A0A935PXM9"/>
<dbReference type="NCBIfam" id="TIGR00847">
    <property type="entry name" value="ccoS"/>
    <property type="match status" value="1"/>
</dbReference>
<gene>
    <name evidence="3" type="primary">ccoS</name>
    <name evidence="3" type="ORF">IPJ27_05015</name>
</gene>
<feature type="region of interest" description="Disordered" evidence="1">
    <location>
        <begin position="42"/>
        <end position="82"/>
    </location>
</feature>
<dbReference type="EMBL" id="JADJMH010000002">
    <property type="protein sequence ID" value="MBK7674162.1"/>
    <property type="molecule type" value="Genomic_DNA"/>
</dbReference>
<evidence type="ECO:0000256" key="1">
    <source>
        <dbReference type="SAM" id="MobiDB-lite"/>
    </source>
</evidence>